<evidence type="ECO:0000256" key="2">
    <source>
        <dbReference type="ARBA" id="ARBA00023125"/>
    </source>
</evidence>
<evidence type="ECO:0000313" key="5">
    <source>
        <dbReference type="EMBL" id="MYR34519.1"/>
    </source>
</evidence>
<evidence type="ECO:0000256" key="1">
    <source>
        <dbReference type="ARBA" id="ARBA00023015"/>
    </source>
</evidence>
<feature type="domain" description="HTH araC/xylS-type" evidence="4">
    <location>
        <begin position="13"/>
        <end position="111"/>
    </location>
</feature>
<dbReference type="RefSeq" id="WP_042280960.1">
    <property type="nucleotide sequence ID" value="NZ_BAZE01000001.1"/>
</dbReference>
<dbReference type="EMBL" id="WWHY01000001">
    <property type="protein sequence ID" value="MYR34519.1"/>
    <property type="molecule type" value="Genomic_DNA"/>
</dbReference>
<dbReference type="InterPro" id="IPR018062">
    <property type="entry name" value="HTH_AraC-typ_CS"/>
</dbReference>
<dbReference type="PANTHER" id="PTHR46796">
    <property type="entry name" value="HTH-TYPE TRANSCRIPTIONAL ACTIVATOR RHAS-RELATED"/>
    <property type="match status" value="1"/>
</dbReference>
<sequence>MNRERERQNLRLLRARDAMDRDYAHPLDVPALARLAHLSPSHFTRLFRDTFGETPYRYLRRRRLERACALLRDTDTPVTDIALMVGFESLGTFSRTFTEVIGRPPTRYRAEVAPVHVPACFIKAWTRHGGFG</sequence>
<proteinExistence type="predicted"/>
<keyword evidence="2" id="KW-0238">DNA-binding</keyword>
<gene>
    <name evidence="5" type="ORF">GTW20_20285</name>
</gene>
<dbReference type="InterPro" id="IPR050204">
    <property type="entry name" value="AraC_XylS_family_regulators"/>
</dbReference>
<dbReference type="Proteomes" id="UP000467124">
    <property type="component" value="Unassembled WGS sequence"/>
</dbReference>
<dbReference type="InterPro" id="IPR018060">
    <property type="entry name" value="HTH_AraC"/>
</dbReference>
<dbReference type="SMART" id="SM00342">
    <property type="entry name" value="HTH_ARAC"/>
    <property type="match status" value="1"/>
</dbReference>
<comment type="caution">
    <text evidence="5">The sequence shown here is derived from an EMBL/GenBank/DDBJ whole genome shotgun (WGS) entry which is preliminary data.</text>
</comment>
<dbReference type="PROSITE" id="PS01124">
    <property type="entry name" value="HTH_ARAC_FAMILY_2"/>
    <property type="match status" value="1"/>
</dbReference>
<evidence type="ECO:0000313" key="6">
    <source>
        <dbReference type="Proteomes" id="UP000467124"/>
    </source>
</evidence>
<dbReference type="GeneID" id="91389706"/>
<keyword evidence="3" id="KW-0804">Transcription</keyword>
<dbReference type="Pfam" id="PF12833">
    <property type="entry name" value="HTH_18"/>
    <property type="match status" value="1"/>
</dbReference>
<protein>
    <submittedName>
        <fullName evidence="5">Helix-turn-helix domain-containing protein</fullName>
    </submittedName>
</protein>
<dbReference type="AlphaFoldDB" id="A0A7K2IX35"/>
<dbReference type="InterPro" id="IPR020449">
    <property type="entry name" value="Tscrpt_reg_AraC-type_HTH"/>
</dbReference>
<dbReference type="SUPFAM" id="SSF46689">
    <property type="entry name" value="Homeodomain-like"/>
    <property type="match status" value="2"/>
</dbReference>
<reference evidence="5 6" key="1">
    <citation type="journal article" date="2019" name="Nat. Commun.">
        <title>The antimicrobial potential of Streptomyces from insect microbiomes.</title>
        <authorList>
            <person name="Chevrette M.G."/>
            <person name="Carlson C.M."/>
            <person name="Ortega H.E."/>
            <person name="Thomas C."/>
            <person name="Ananiev G.E."/>
            <person name="Barns K.J."/>
            <person name="Book A.J."/>
            <person name="Cagnazzo J."/>
            <person name="Carlos C."/>
            <person name="Flanigan W."/>
            <person name="Grubbs K.J."/>
            <person name="Horn H.A."/>
            <person name="Hoffmann F.M."/>
            <person name="Klassen J.L."/>
            <person name="Knack J.J."/>
            <person name="Lewin G.R."/>
            <person name="McDonald B.R."/>
            <person name="Muller L."/>
            <person name="Melo W.G.P."/>
            <person name="Pinto-Tomas A.A."/>
            <person name="Schmitz A."/>
            <person name="Wendt-Pienkowski E."/>
            <person name="Wildman S."/>
            <person name="Zhao M."/>
            <person name="Zhang F."/>
            <person name="Bugni T.S."/>
            <person name="Andes D.R."/>
            <person name="Pupo M.T."/>
            <person name="Currie C.R."/>
        </authorList>
    </citation>
    <scope>NUCLEOTIDE SEQUENCE [LARGE SCALE GENOMIC DNA]</scope>
    <source>
        <strain evidence="5 6">SID5840</strain>
    </source>
</reference>
<accession>A0A7K2IX35</accession>
<keyword evidence="1" id="KW-0805">Transcription regulation</keyword>
<dbReference type="Gene3D" id="1.10.10.60">
    <property type="entry name" value="Homeodomain-like"/>
    <property type="match status" value="2"/>
</dbReference>
<organism evidence="5 6">
    <name type="scientific">Nocardiopsis alba</name>
    <dbReference type="NCBI Taxonomy" id="53437"/>
    <lineage>
        <taxon>Bacteria</taxon>
        <taxon>Bacillati</taxon>
        <taxon>Actinomycetota</taxon>
        <taxon>Actinomycetes</taxon>
        <taxon>Streptosporangiales</taxon>
        <taxon>Nocardiopsidaceae</taxon>
        <taxon>Nocardiopsis</taxon>
    </lineage>
</organism>
<dbReference type="GO" id="GO:0043565">
    <property type="term" value="F:sequence-specific DNA binding"/>
    <property type="evidence" value="ECO:0007669"/>
    <property type="project" value="InterPro"/>
</dbReference>
<evidence type="ECO:0000259" key="4">
    <source>
        <dbReference type="PROSITE" id="PS01124"/>
    </source>
</evidence>
<name>A0A7K2IX35_9ACTN</name>
<evidence type="ECO:0000256" key="3">
    <source>
        <dbReference type="ARBA" id="ARBA00023163"/>
    </source>
</evidence>
<dbReference type="GO" id="GO:0003700">
    <property type="term" value="F:DNA-binding transcription factor activity"/>
    <property type="evidence" value="ECO:0007669"/>
    <property type="project" value="InterPro"/>
</dbReference>
<dbReference type="PRINTS" id="PR00032">
    <property type="entry name" value="HTHARAC"/>
</dbReference>
<dbReference type="PROSITE" id="PS00041">
    <property type="entry name" value="HTH_ARAC_FAMILY_1"/>
    <property type="match status" value="1"/>
</dbReference>
<dbReference type="InterPro" id="IPR009057">
    <property type="entry name" value="Homeodomain-like_sf"/>
</dbReference>